<accession>A0A1D8K698</accession>
<dbReference type="SUPFAM" id="SSF160379">
    <property type="entry name" value="SP0830-like"/>
    <property type="match status" value="1"/>
</dbReference>
<keyword evidence="2" id="KW-1185">Reference proteome</keyword>
<dbReference type="Gene3D" id="3.30.70.1280">
    <property type="entry name" value="SP0830-like domains"/>
    <property type="match status" value="1"/>
</dbReference>
<evidence type="ECO:0000313" key="1">
    <source>
        <dbReference type="EMBL" id="AOV16471.1"/>
    </source>
</evidence>
<dbReference type="Proteomes" id="UP000095342">
    <property type="component" value="Chromosome"/>
</dbReference>
<protein>
    <recommendedName>
        <fullName evidence="3">DUF1697 domain-containing protein</fullName>
    </recommendedName>
</protein>
<dbReference type="PANTHER" id="PTHR36439:SF1">
    <property type="entry name" value="DUF1697 DOMAIN-CONTAINING PROTEIN"/>
    <property type="match status" value="1"/>
</dbReference>
<dbReference type="Pfam" id="PF08002">
    <property type="entry name" value="DUF1697"/>
    <property type="match status" value="1"/>
</dbReference>
<dbReference type="PANTHER" id="PTHR36439">
    <property type="entry name" value="BLL4334 PROTEIN"/>
    <property type="match status" value="1"/>
</dbReference>
<evidence type="ECO:0000313" key="2">
    <source>
        <dbReference type="Proteomes" id="UP000095342"/>
    </source>
</evidence>
<dbReference type="PIRSF" id="PIRSF008502">
    <property type="entry name" value="UCP008502"/>
    <property type="match status" value="1"/>
</dbReference>
<organism evidence="1 2">
    <name type="scientific">Acidihalobacter aeolianus</name>
    <dbReference type="NCBI Taxonomy" id="2792603"/>
    <lineage>
        <taxon>Bacteria</taxon>
        <taxon>Pseudomonadati</taxon>
        <taxon>Pseudomonadota</taxon>
        <taxon>Gammaproteobacteria</taxon>
        <taxon>Chromatiales</taxon>
        <taxon>Ectothiorhodospiraceae</taxon>
        <taxon>Acidihalobacter</taxon>
    </lineage>
</organism>
<dbReference type="EMBL" id="CP017448">
    <property type="protein sequence ID" value="AOV16471.1"/>
    <property type="molecule type" value="Genomic_DNA"/>
</dbReference>
<dbReference type="RefSeq" id="WP_070072063.1">
    <property type="nucleotide sequence ID" value="NZ_CP017448.1"/>
</dbReference>
<name>A0A1D8K698_9GAMM</name>
<dbReference type="Gene3D" id="3.30.70.1260">
    <property type="entry name" value="bacterial protein sp0830 like"/>
    <property type="match status" value="1"/>
</dbReference>
<evidence type="ECO:0008006" key="3">
    <source>
        <dbReference type="Google" id="ProtNLM"/>
    </source>
</evidence>
<reference evidence="1 2" key="1">
    <citation type="submission" date="2016-09" db="EMBL/GenBank/DDBJ databases">
        <title>Acidihalobacter prosperus V6 (DSM14174).</title>
        <authorList>
            <person name="Khaleque H.N."/>
            <person name="Ramsay J.P."/>
            <person name="Murphy R.J.T."/>
            <person name="Kaksonen A.H."/>
            <person name="Boxall N.J."/>
            <person name="Watkin E.L.J."/>
        </authorList>
    </citation>
    <scope>NUCLEOTIDE SEQUENCE [LARGE SCALE GENOMIC DNA]</scope>
    <source>
        <strain evidence="1 2">V6</strain>
    </source>
</reference>
<gene>
    <name evidence="1" type="ORF">BJI67_04735</name>
</gene>
<proteinExistence type="predicted"/>
<dbReference type="AlphaFoldDB" id="A0A1D8K698"/>
<dbReference type="InterPro" id="IPR012545">
    <property type="entry name" value="DUF1697"/>
</dbReference>
<dbReference type="KEGG" id="aaeo:BJI67_04735"/>
<sequence>MNTYIALLRGINVGGKNSLPMHELASYFEEMGCEGVKTYVQSGNVVFQNRRKLDERDTAIIAKRILQAKGFEPKILLLTSAELGTAIENNPFPTDNGKALHFFFLESRAERPDIAQLESAKADTETFHLGDRVFYLHAPDGVGRSRLAASAEKALGVSTTARNWNTVAKLISMLELK</sequence>